<dbReference type="NCBIfam" id="TIGR00427">
    <property type="entry name" value="NAAT family transporter"/>
    <property type="match status" value="1"/>
</dbReference>
<evidence type="ECO:0000256" key="7">
    <source>
        <dbReference type="RuleBase" id="RU362048"/>
    </source>
</evidence>
<dbReference type="RefSeq" id="WP_090650996.1">
    <property type="nucleotide sequence ID" value="NZ_CBCRYE010000014.1"/>
</dbReference>
<dbReference type="InterPro" id="IPR002771">
    <property type="entry name" value="Multi_antbiot-R_MarC"/>
</dbReference>
<dbReference type="EMBL" id="FMTS01000014">
    <property type="protein sequence ID" value="SCW85079.1"/>
    <property type="molecule type" value="Genomic_DNA"/>
</dbReference>
<dbReference type="GO" id="GO:0005886">
    <property type="term" value="C:plasma membrane"/>
    <property type="evidence" value="ECO:0007669"/>
    <property type="project" value="UniProtKB-SubCell"/>
</dbReference>
<dbReference type="STRING" id="260084.SAMN02927928_0200"/>
<keyword evidence="4 7" id="KW-0812">Transmembrane</keyword>
<keyword evidence="3" id="KW-1003">Cell membrane</keyword>
<dbReference type="OrthoDB" id="21094at2"/>
<organism evidence="8 9">
    <name type="scientific">Asticcacaulis taihuensis</name>
    <dbReference type="NCBI Taxonomy" id="260084"/>
    <lineage>
        <taxon>Bacteria</taxon>
        <taxon>Pseudomonadati</taxon>
        <taxon>Pseudomonadota</taxon>
        <taxon>Alphaproteobacteria</taxon>
        <taxon>Caulobacterales</taxon>
        <taxon>Caulobacteraceae</taxon>
        <taxon>Asticcacaulis</taxon>
    </lineage>
</organism>
<evidence type="ECO:0000256" key="4">
    <source>
        <dbReference type="ARBA" id="ARBA00022692"/>
    </source>
</evidence>
<feature type="transmembrane region" description="Helical" evidence="7">
    <location>
        <begin position="131"/>
        <end position="153"/>
    </location>
</feature>
<evidence type="ECO:0000256" key="2">
    <source>
        <dbReference type="ARBA" id="ARBA00009784"/>
    </source>
</evidence>
<proteinExistence type="inferred from homology"/>
<sequence>MTLISFYVNFFITLFALIDPIGNVPIFAAATQSQSPASRRLISLYISIFTALILTVFFFAGLSILKFFGISMDAFRIAGGLLLFLMGLEMARGDFIETFTRADEVAHGGDPASGVQPLGHREKAKNAFEKLVVPFAFPLMVGPGTISTVVIQAGEAQKLGLLGLATGVAAICTTAFAVLLTLLFANSISRIFGRVGMVVVVRVLGLILCALSVQIIISSVSQITHNLILPSAAHPYESGTHHR</sequence>
<feature type="transmembrane region" description="Helical" evidence="7">
    <location>
        <begin position="74"/>
        <end position="91"/>
    </location>
</feature>
<dbReference type="PANTHER" id="PTHR33508:SF1">
    <property type="entry name" value="UPF0056 MEMBRANE PROTEIN YHCE"/>
    <property type="match status" value="1"/>
</dbReference>
<dbReference type="PANTHER" id="PTHR33508">
    <property type="entry name" value="UPF0056 MEMBRANE PROTEIN YHCE"/>
    <property type="match status" value="1"/>
</dbReference>
<evidence type="ECO:0000256" key="6">
    <source>
        <dbReference type="ARBA" id="ARBA00023136"/>
    </source>
</evidence>
<feature type="transmembrane region" description="Helical" evidence="7">
    <location>
        <begin position="6"/>
        <end position="30"/>
    </location>
</feature>
<evidence type="ECO:0000256" key="5">
    <source>
        <dbReference type="ARBA" id="ARBA00022989"/>
    </source>
</evidence>
<evidence type="ECO:0000256" key="3">
    <source>
        <dbReference type="ARBA" id="ARBA00022475"/>
    </source>
</evidence>
<gene>
    <name evidence="8" type="ORF">SAMN02927928_0200</name>
</gene>
<keyword evidence="6 7" id="KW-0472">Membrane</keyword>
<name>A0A1G4TWX6_9CAUL</name>
<dbReference type="Proteomes" id="UP000199150">
    <property type="component" value="Unassembled WGS sequence"/>
</dbReference>
<feature type="transmembrane region" description="Helical" evidence="7">
    <location>
        <begin position="197"/>
        <end position="217"/>
    </location>
</feature>
<feature type="transmembrane region" description="Helical" evidence="7">
    <location>
        <begin position="159"/>
        <end position="185"/>
    </location>
</feature>
<reference evidence="9" key="1">
    <citation type="submission" date="2016-10" db="EMBL/GenBank/DDBJ databases">
        <authorList>
            <person name="Varghese N."/>
            <person name="Submissions S."/>
        </authorList>
    </citation>
    <scope>NUCLEOTIDE SEQUENCE [LARGE SCALE GENOMIC DNA]</scope>
    <source>
        <strain evidence="9">CGMCC 1.3431</strain>
    </source>
</reference>
<keyword evidence="9" id="KW-1185">Reference proteome</keyword>
<dbReference type="Pfam" id="PF01914">
    <property type="entry name" value="MarC"/>
    <property type="match status" value="1"/>
</dbReference>
<keyword evidence="5 7" id="KW-1133">Transmembrane helix</keyword>
<protein>
    <recommendedName>
        <fullName evidence="7">UPF0056 membrane protein</fullName>
    </recommendedName>
</protein>
<evidence type="ECO:0000313" key="9">
    <source>
        <dbReference type="Proteomes" id="UP000199150"/>
    </source>
</evidence>
<evidence type="ECO:0000313" key="8">
    <source>
        <dbReference type="EMBL" id="SCW85079.1"/>
    </source>
</evidence>
<evidence type="ECO:0000256" key="1">
    <source>
        <dbReference type="ARBA" id="ARBA00004651"/>
    </source>
</evidence>
<comment type="similarity">
    <text evidence="2 7">Belongs to the UPF0056 (MarC) family.</text>
</comment>
<accession>A0A1G4TWX6</accession>
<feature type="transmembrane region" description="Helical" evidence="7">
    <location>
        <begin position="42"/>
        <end position="68"/>
    </location>
</feature>
<comment type="subcellular location">
    <subcellularLocation>
        <location evidence="1 7">Cell membrane</location>
        <topology evidence="1 7">Multi-pass membrane protein</topology>
    </subcellularLocation>
</comment>
<dbReference type="AlphaFoldDB" id="A0A1G4TWX6"/>